<evidence type="ECO:0000313" key="3">
    <source>
        <dbReference type="Proteomes" id="UP000599179"/>
    </source>
</evidence>
<name>A0ABQ1SIP9_9FLAO</name>
<keyword evidence="3" id="KW-1185">Reference proteome</keyword>
<accession>A0ABQ1SIP9</accession>
<proteinExistence type="predicted"/>
<organism evidence="2 3">
    <name type="scientific">Psychroflexus planctonicus</name>
    <dbReference type="NCBI Taxonomy" id="1526575"/>
    <lineage>
        <taxon>Bacteria</taxon>
        <taxon>Pseudomonadati</taxon>
        <taxon>Bacteroidota</taxon>
        <taxon>Flavobacteriia</taxon>
        <taxon>Flavobacteriales</taxon>
        <taxon>Flavobacteriaceae</taxon>
        <taxon>Psychroflexus</taxon>
    </lineage>
</organism>
<feature type="domain" description="NAD-dependent epimerase/dehydratase" evidence="1">
    <location>
        <begin position="2"/>
        <end position="234"/>
    </location>
</feature>
<dbReference type="InterPro" id="IPR036291">
    <property type="entry name" value="NAD(P)-bd_dom_sf"/>
</dbReference>
<gene>
    <name evidence="2" type="ORF">GCM10010832_18890</name>
</gene>
<dbReference type="RefSeq" id="WP_188458876.1">
    <property type="nucleotide sequence ID" value="NZ_BMGM01000008.1"/>
</dbReference>
<sequence length="336" mass="37883">MILITGTTGLVGTHLLAKLLEKTKPSQIRGIFRSSEKKDFSIAIIDRVYGKKIADLALDIEWQKADILEIPELEKAFKNIEFVYHCAGLISNSPSMRSILRKVNIEGTANVVNLAIEYNVNKFCHVSSIATLGKSKDNGIVNEDSYRENLNNSSYYSIAKYGGEMEAWRGSQEGLDVLVINPGVILGQGFYEDGSGELFKQAANGFPFKINKQTGFIGVQDVVDAMLVGMESKVKNQRFILVSENLKMSEVQIEIAKNLGVQQPKITLKKWMLYLYWFFDVVIGLLTRKKRKLSFDVIPTLLEDRAYSNEKIKTELSLAFTPIKKVIKECCKDYKK</sequence>
<dbReference type="Pfam" id="PF01370">
    <property type="entry name" value="Epimerase"/>
    <property type="match status" value="1"/>
</dbReference>
<reference evidence="3" key="1">
    <citation type="journal article" date="2019" name="Int. J. Syst. Evol. Microbiol.">
        <title>The Global Catalogue of Microorganisms (GCM) 10K type strain sequencing project: providing services to taxonomists for standard genome sequencing and annotation.</title>
        <authorList>
            <consortium name="The Broad Institute Genomics Platform"/>
            <consortium name="The Broad Institute Genome Sequencing Center for Infectious Disease"/>
            <person name="Wu L."/>
            <person name="Ma J."/>
        </authorList>
    </citation>
    <scope>NUCLEOTIDE SEQUENCE [LARGE SCALE GENOMIC DNA]</scope>
    <source>
        <strain evidence="3">CGMCC 1.12931</strain>
    </source>
</reference>
<evidence type="ECO:0000313" key="2">
    <source>
        <dbReference type="EMBL" id="GGE38846.1"/>
    </source>
</evidence>
<protein>
    <submittedName>
        <fullName evidence="2">NAD-dependent epimerase</fullName>
    </submittedName>
</protein>
<dbReference type="InterPro" id="IPR001509">
    <property type="entry name" value="Epimerase_deHydtase"/>
</dbReference>
<dbReference type="InterPro" id="IPR051783">
    <property type="entry name" value="NAD(P)-dependent_oxidoreduct"/>
</dbReference>
<dbReference type="PANTHER" id="PTHR48079:SF6">
    <property type="entry name" value="NAD(P)-BINDING DOMAIN-CONTAINING PROTEIN-RELATED"/>
    <property type="match status" value="1"/>
</dbReference>
<dbReference type="EMBL" id="BMGM01000008">
    <property type="protein sequence ID" value="GGE38846.1"/>
    <property type="molecule type" value="Genomic_DNA"/>
</dbReference>
<dbReference type="Gene3D" id="3.40.50.720">
    <property type="entry name" value="NAD(P)-binding Rossmann-like Domain"/>
    <property type="match status" value="1"/>
</dbReference>
<dbReference type="Proteomes" id="UP000599179">
    <property type="component" value="Unassembled WGS sequence"/>
</dbReference>
<dbReference type="PANTHER" id="PTHR48079">
    <property type="entry name" value="PROTEIN YEEZ"/>
    <property type="match status" value="1"/>
</dbReference>
<dbReference type="SUPFAM" id="SSF51735">
    <property type="entry name" value="NAD(P)-binding Rossmann-fold domains"/>
    <property type="match status" value="1"/>
</dbReference>
<comment type="caution">
    <text evidence="2">The sequence shown here is derived from an EMBL/GenBank/DDBJ whole genome shotgun (WGS) entry which is preliminary data.</text>
</comment>
<evidence type="ECO:0000259" key="1">
    <source>
        <dbReference type="Pfam" id="PF01370"/>
    </source>
</evidence>